<dbReference type="SMART" id="SM00175">
    <property type="entry name" value="RAB"/>
    <property type="match status" value="1"/>
</dbReference>
<dbReference type="Gene3D" id="3.40.50.300">
    <property type="entry name" value="P-loop containing nucleotide triphosphate hydrolases"/>
    <property type="match status" value="1"/>
</dbReference>
<evidence type="ECO:0000313" key="3">
    <source>
        <dbReference type="EMBL" id="KAF7721555.1"/>
    </source>
</evidence>
<accession>A0A8H7EKI6</accession>
<protein>
    <submittedName>
        <fullName evidence="3">Ras GTPase</fullName>
    </submittedName>
</protein>
<dbReference type="GO" id="GO:0005525">
    <property type="term" value="F:GTP binding"/>
    <property type="evidence" value="ECO:0007669"/>
    <property type="project" value="UniProtKB-KW"/>
</dbReference>
<name>A0A8H7EKI6_9FUNG</name>
<keyword evidence="2" id="KW-0342">GTP-binding</keyword>
<proteinExistence type="predicted"/>
<keyword evidence="1" id="KW-0547">Nucleotide-binding</keyword>
<dbReference type="OrthoDB" id="5976022at2759"/>
<dbReference type="InterPro" id="IPR005225">
    <property type="entry name" value="Small_GTP-bd"/>
</dbReference>
<dbReference type="GO" id="GO:0016020">
    <property type="term" value="C:membrane"/>
    <property type="evidence" value="ECO:0007669"/>
    <property type="project" value="InterPro"/>
</dbReference>
<dbReference type="PANTHER" id="PTHR24070">
    <property type="entry name" value="RAS, DI-RAS, AND RHEB FAMILY MEMBERS OF SMALL GTPASE SUPERFAMILY"/>
    <property type="match status" value="1"/>
</dbReference>
<comment type="caution">
    <text evidence="3">The sequence shown here is derived from an EMBL/GenBank/DDBJ whole genome shotgun (WGS) entry which is preliminary data.</text>
</comment>
<dbReference type="InterPro" id="IPR001806">
    <property type="entry name" value="Small_GTPase"/>
</dbReference>
<dbReference type="GO" id="GO:0003924">
    <property type="term" value="F:GTPase activity"/>
    <property type="evidence" value="ECO:0007669"/>
    <property type="project" value="InterPro"/>
</dbReference>
<dbReference type="SMART" id="SM00174">
    <property type="entry name" value="RHO"/>
    <property type="match status" value="1"/>
</dbReference>
<evidence type="ECO:0000313" key="4">
    <source>
        <dbReference type="Proteomes" id="UP000605846"/>
    </source>
</evidence>
<dbReference type="InterPro" id="IPR027417">
    <property type="entry name" value="P-loop_NTPase"/>
</dbReference>
<reference evidence="3" key="1">
    <citation type="submission" date="2020-01" db="EMBL/GenBank/DDBJ databases">
        <title>Genome Sequencing of Three Apophysomyces-Like Fungal Strains Confirms a Novel Fungal Genus in the Mucoromycota with divergent Burkholderia-like Endosymbiotic Bacteria.</title>
        <authorList>
            <person name="Stajich J.E."/>
            <person name="Macias A.M."/>
            <person name="Carter-House D."/>
            <person name="Lovett B."/>
            <person name="Kasson L.R."/>
            <person name="Berry K."/>
            <person name="Grigoriev I."/>
            <person name="Chang Y."/>
            <person name="Spatafora J."/>
            <person name="Kasson M.T."/>
        </authorList>
    </citation>
    <scope>NUCLEOTIDE SEQUENCE</scope>
    <source>
        <strain evidence="3">NRRL A-21654</strain>
    </source>
</reference>
<dbReference type="SUPFAM" id="SSF52540">
    <property type="entry name" value="P-loop containing nucleoside triphosphate hydrolases"/>
    <property type="match status" value="1"/>
</dbReference>
<dbReference type="NCBIfam" id="TIGR00231">
    <property type="entry name" value="small_GTP"/>
    <property type="match status" value="1"/>
</dbReference>
<sequence length="152" mass="18139">MCWIRPDKKNIGRYKSENAMREQYMRNGEGFVLVYSINSHHSFEEIQTFYEQIRRVKDRDDFPIVLVGNKCDLEHDRRVSYQEGRDLAKQYNCPFLETSAKQRIKVDDIFYDIVREIRRMNKEQEARTKGHHREAFGMDDGGDSRSCCCVIM</sequence>
<dbReference type="Pfam" id="PF00071">
    <property type="entry name" value="Ras"/>
    <property type="match status" value="1"/>
</dbReference>
<dbReference type="PRINTS" id="PR00449">
    <property type="entry name" value="RASTRNSFRMNG"/>
</dbReference>
<dbReference type="PROSITE" id="PS51419">
    <property type="entry name" value="RAB"/>
    <property type="match status" value="1"/>
</dbReference>
<dbReference type="EMBL" id="JABAYA010000254">
    <property type="protein sequence ID" value="KAF7721555.1"/>
    <property type="molecule type" value="Genomic_DNA"/>
</dbReference>
<dbReference type="AlphaFoldDB" id="A0A8H7EKI6"/>
<dbReference type="FunFam" id="3.40.50.300:FF:003556">
    <property type="entry name" value="NRAS proto-oncogene, GTPase"/>
    <property type="match status" value="1"/>
</dbReference>
<dbReference type="Proteomes" id="UP000605846">
    <property type="component" value="Unassembled WGS sequence"/>
</dbReference>
<dbReference type="PROSITE" id="PS51421">
    <property type="entry name" value="RAS"/>
    <property type="match status" value="1"/>
</dbReference>
<gene>
    <name evidence="3" type="primary">RAS1_2</name>
    <name evidence="3" type="ORF">EC973_004494</name>
</gene>
<dbReference type="InterPro" id="IPR020849">
    <property type="entry name" value="Small_GTPase_Ras-type"/>
</dbReference>
<dbReference type="SMART" id="SM00173">
    <property type="entry name" value="RAS"/>
    <property type="match status" value="1"/>
</dbReference>
<organism evidence="3 4">
    <name type="scientific">Apophysomyces ossiformis</name>
    <dbReference type="NCBI Taxonomy" id="679940"/>
    <lineage>
        <taxon>Eukaryota</taxon>
        <taxon>Fungi</taxon>
        <taxon>Fungi incertae sedis</taxon>
        <taxon>Mucoromycota</taxon>
        <taxon>Mucoromycotina</taxon>
        <taxon>Mucoromycetes</taxon>
        <taxon>Mucorales</taxon>
        <taxon>Mucorineae</taxon>
        <taxon>Mucoraceae</taxon>
        <taxon>Apophysomyces</taxon>
    </lineage>
</organism>
<evidence type="ECO:0000256" key="1">
    <source>
        <dbReference type="ARBA" id="ARBA00022741"/>
    </source>
</evidence>
<dbReference type="GO" id="GO:0007165">
    <property type="term" value="P:signal transduction"/>
    <property type="evidence" value="ECO:0007669"/>
    <property type="project" value="InterPro"/>
</dbReference>
<evidence type="ECO:0000256" key="2">
    <source>
        <dbReference type="ARBA" id="ARBA00023134"/>
    </source>
</evidence>
<keyword evidence="4" id="KW-1185">Reference proteome</keyword>